<proteinExistence type="predicted"/>
<keyword evidence="1" id="KW-0812">Transmembrane</keyword>
<dbReference type="PROSITE" id="PS51257">
    <property type="entry name" value="PROKAR_LIPOPROTEIN"/>
    <property type="match status" value="1"/>
</dbReference>
<evidence type="ECO:0000256" key="1">
    <source>
        <dbReference type="SAM" id="Phobius"/>
    </source>
</evidence>
<reference evidence="2 3" key="1">
    <citation type="submission" date="2019-11" db="EMBL/GenBank/DDBJ databases">
        <title>Description of Pedobacter sp. LMG 31462T.</title>
        <authorList>
            <person name="Carlier A."/>
            <person name="Qi S."/>
            <person name="Vandamme P."/>
        </authorList>
    </citation>
    <scope>NUCLEOTIDE SEQUENCE [LARGE SCALE GENOMIC DNA]</scope>
    <source>
        <strain evidence="2 3">LMG 31462</strain>
    </source>
</reference>
<comment type="caution">
    <text evidence="2">The sequence shown here is derived from an EMBL/GenBank/DDBJ whole genome shotgun (WGS) entry which is preliminary data.</text>
</comment>
<evidence type="ECO:0008006" key="4">
    <source>
        <dbReference type="Google" id="ProtNLM"/>
    </source>
</evidence>
<keyword evidence="1" id="KW-1133">Transmembrane helix</keyword>
<keyword evidence="3" id="KW-1185">Reference proteome</keyword>
<dbReference type="EMBL" id="WNXC01000006">
    <property type="protein sequence ID" value="MBB2150542.1"/>
    <property type="molecule type" value="Genomic_DNA"/>
</dbReference>
<dbReference type="Proteomes" id="UP000636110">
    <property type="component" value="Unassembled WGS sequence"/>
</dbReference>
<protein>
    <recommendedName>
        <fullName evidence="4">Lipoprotein</fullName>
    </recommendedName>
</protein>
<name>A0ABR6EZ36_9SPHI</name>
<sequence>MRRAYFILLFILVFYGCGIFQNTETGTLRSALKSEEESVKNAELNASHQSVGWSMSLSDDSLNSSSTVVIWPKGEFTYSPSTGFWGTAEKVVLTETSKSGRKILEEQVKLEEVNKRVLVHEQQVKTVSADQKERVRVTKSQWWILLLIPVLLLLFWGLRNVWKLRVYV</sequence>
<accession>A0ABR6EZ36</accession>
<keyword evidence="1" id="KW-0472">Membrane</keyword>
<organism evidence="2 3">
    <name type="scientific">Pedobacter gandavensis</name>
    <dbReference type="NCBI Taxonomy" id="2679963"/>
    <lineage>
        <taxon>Bacteria</taxon>
        <taxon>Pseudomonadati</taxon>
        <taxon>Bacteroidota</taxon>
        <taxon>Sphingobacteriia</taxon>
        <taxon>Sphingobacteriales</taxon>
        <taxon>Sphingobacteriaceae</taxon>
        <taxon>Pedobacter</taxon>
    </lineage>
</organism>
<dbReference type="RefSeq" id="WP_182959584.1">
    <property type="nucleotide sequence ID" value="NZ_WNXC01000006.1"/>
</dbReference>
<evidence type="ECO:0000313" key="2">
    <source>
        <dbReference type="EMBL" id="MBB2150542.1"/>
    </source>
</evidence>
<gene>
    <name evidence="2" type="ORF">GM920_16715</name>
</gene>
<feature type="transmembrane region" description="Helical" evidence="1">
    <location>
        <begin position="142"/>
        <end position="162"/>
    </location>
</feature>
<evidence type="ECO:0000313" key="3">
    <source>
        <dbReference type="Proteomes" id="UP000636110"/>
    </source>
</evidence>